<protein>
    <submittedName>
        <fullName evidence="1">Uncharacterized protein</fullName>
    </submittedName>
</protein>
<evidence type="ECO:0000313" key="2">
    <source>
        <dbReference type="Proteomes" id="UP000824881"/>
    </source>
</evidence>
<dbReference type="EMBL" id="WQMT02000010">
    <property type="protein sequence ID" value="KAG9218275.1"/>
    <property type="molecule type" value="Genomic_DNA"/>
</dbReference>
<accession>A0ACB7IK14</accession>
<sequence>MYRPVTLLSISFCALSTFTSHFVWARPCVAFDIQWNLLAFGFDGKDFSAGTQDTWASGSTTDITTSGRPPFDGANTTCYLSQFANAIYVMNGDASNPASVHIYDATAKSWSTQATNTAGFDPTDATAILDHDTNVFCMAFTVIMDYFDVLTIGSVDAISKGEMWSLNMDLLKQANSTAIDWLDNKAVEFPTDGYQPVMALAQNHIHFLNVPGSPPSSANIFVIHFSFFQPEPQSYGNFPATHGRAFDIFKNEGVQTEFAFIPDDGSATYIINVERNDTQTLPGPSTKDPLATYFASPSALVQLSPSTSSVTFFPYDPSNRGANSNAAWSSIPALAQKAVAATGGGPSGTAAAASSSSTATSAKGSSATGGATKANQGGDANGSRHLFEMAGLYVVVGVIGMMAVLL</sequence>
<proteinExistence type="predicted"/>
<evidence type="ECO:0000313" key="1">
    <source>
        <dbReference type="EMBL" id="KAG9218275.1"/>
    </source>
</evidence>
<organism evidence="1 2">
    <name type="scientific">Pleurotus cornucopiae</name>
    <name type="common">Cornucopia mushroom</name>
    <dbReference type="NCBI Taxonomy" id="5321"/>
    <lineage>
        <taxon>Eukaryota</taxon>
        <taxon>Fungi</taxon>
        <taxon>Dikarya</taxon>
        <taxon>Basidiomycota</taxon>
        <taxon>Agaricomycotina</taxon>
        <taxon>Agaricomycetes</taxon>
        <taxon>Agaricomycetidae</taxon>
        <taxon>Agaricales</taxon>
        <taxon>Pleurotineae</taxon>
        <taxon>Pleurotaceae</taxon>
        <taxon>Pleurotus</taxon>
    </lineage>
</organism>
<name>A0ACB7IK14_PLECO</name>
<gene>
    <name evidence="1" type="ORF">CCMSSC00406_0005956</name>
</gene>
<comment type="caution">
    <text evidence="1">The sequence shown here is derived from an EMBL/GenBank/DDBJ whole genome shotgun (WGS) entry which is preliminary data.</text>
</comment>
<keyword evidence="2" id="KW-1185">Reference proteome</keyword>
<dbReference type="Proteomes" id="UP000824881">
    <property type="component" value="Unassembled WGS sequence"/>
</dbReference>
<reference evidence="1 2" key="1">
    <citation type="journal article" date="2021" name="Appl. Environ. Microbiol.">
        <title>Genetic linkage and physical mapping for an oyster mushroom Pleurotus cornucopiae and QTL analysis for the trait cap color.</title>
        <authorList>
            <person name="Zhang Y."/>
            <person name="Gao W."/>
            <person name="Sonnenberg A."/>
            <person name="Chen Q."/>
            <person name="Zhang J."/>
            <person name="Huang C."/>
        </authorList>
    </citation>
    <scope>NUCLEOTIDE SEQUENCE [LARGE SCALE GENOMIC DNA]</scope>
    <source>
        <strain evidence="1">CCMSSC00406</strain>
    </source>
</reference>